<feature type="compositionally biased region" description="Basic and acidic residues" evidence="1">
    <location>
        <begin position="8"/>
        <end position="18"/>
    </location>
</feature>
<protein>
    <submittedName>
        <fullName evidence="2">Uncharacterized protein</fullName>
    </submittedName>
</protein>
<proteinExistence type="predicted"/>
<evidence type="ECO:0000256" key="1">
    <source>
        <dbReference type="SAM" id="MobiDB-lite"/>
    </source>
</evidence>
<sequence>MSIASLGSKDKPPIDYRPRGGIVAPPTTDLPAPGSNTTTVANDPNWPKDPDAERRQRKAAEAAAPLDQQSPNFVLPAGQTTYTMAAANTPAQDEAAKKAAGQQAWLDKRKSKGGSYDANGNPTRKYLTEPPVAYREPDPNAPVAEPPKQKTKFDISKLWPF</sequence>
<dbReference type="EMBL" id="JAUSVO010000007">
    <property type="protein sequence ID" value="MDQ0439977.1"/>
    <property type="molecule type" value="Genomic_DNA"/>
</dbReference>
<dbReference type="Proteomes" id="UP001241603">
    <property type="component" value="Unassembled WGS sequence"/>
</dbReference>
<dbReference type="RefSeq" id="WP_266350866.1">
    <property type="nucleotide sequence ID" value="NZ_JAPKNG010000007.1"/>
</dbReference>
<feature type="region of interest" description="Disordered" evidence="1">
    <location>
        <begin position="93"/>
        <end position="161"/>
    </location>
</feature>
<keyword evidence="3" id="KW-1185">Reference proteome</keyword>
<accession>A0ABU0HDF1</accession>
<evidence type="ECO:0000313" key="3">
    <source>
        <dbReference type="Proteomes" id="UP001241603"/>
    </source>
</evidence>
<comment type="caution">
    <text evidence="2">The sequence shown here is derived from an EMBL/GenBank/DDBJ whole genome shotgun (WGS) entry which is preliminary data.</text>
</comment>
<feature type="compositionally biased region" description="Basic and acidic residues" evidence="1">
    <location>
        <begin position="46"/>
        <end position="60"/>
    </location>
</feature>
<feature type="region of interest" description="Disordered" evidence="1">
    <location>
        <begin position="1"/>
        <end position="74"/>
    </location>
</feature>
<name>A0ABU0HDF1_9HYPH</name>
<gene>
    <name evidence="2" type="ORF">QO014_004390</name>
</gene>
<reference evidence="2 3" key="1">
    <citation type="submission" date="2023-07" db="EMBL/GenBank/DDBJ databases">
        <title>Genomic Encyclopedia of Type Strains, Phase IV (KMG-IV): sequencing the most valuable type-strain genomes for metagenomic binning, comparative biology and taxonomic classification.</title>
        <authorList>
            <person name="Goeker M."/>
        </authorList>
    </citation>
    <scope>NUCLEOTIDE SEQUENCE [LARGE SCALE GENOMIC DNA]</scope>
    <source>
        <strain evidence="2 3">B6-8</strain>
    </source>
</reference>
<evidence type="ECO:0000313" key="2">
    <source>
        <dbReference type="EMBL" id="MDQ0439977.1"/>
    </source>
</evidence>
<organism evidence="2 3">
    <name type="scientific">Kaistia dalseonensis</name>
    <dbReference type="NCBI Taxonomy" id="410840"/>
    <lineage>
        <taxon>Bacteria</taxon>
        <taxon>Pseudomonadati</taxon>
        <taxon>Pseudomonadota</taxon>
        <taxon>Alphaproteobacteria</taxon>
        <taxon>Hyphomicrobiales</taxon>
        <taxon>Kaistiaceae</taxon>
        <taxon>Kaistia</taxon>
    </lineage>
</organism>